<feature type="compositionally biased region" description="Basic residues" evidence="2">
    <location>
        <begin position="131"/>
        <end position="140"/>
    </location>
</feature>
<feature type="domain" description="Xylanolytic transcriptional activator regulatory" evidence="3">
    <location>
        <begin position="226"/>
        <end position="501"/>
    </location>
</feature>
<evidence type="ECO:0000313" key="5">
    <source>
        <dbReference type="Proteomes" id="UP001322138"/>
    </source>
</evidence>
<dbReference type="InterPro" id="IPR036864">
    <property type="entry name" value="Zn2-C6_fun-type_DNA-bd_sf"/>
</dbReference>
<dbReference type="InterPro" id="IPR053181">
    <property type="entry name" value="EcdB-like_regulator"/>
</dbReference>
<dbReference type="PANTHER" id="PTHR47785">
    <property type="entry name" value="ZN(II)2CYS6 TRANSCRIPTION FACTOR (EUROFUNG)-RELATED-RELATED"/>
    <property type="match status" value="1"/>
</dbReference>
<sequence>MSPKFPVQDPVFSNVTKCWDTSWCMSPLQSCSTTSTQGNLRGRGFVHPMRCDGKDPCVACASTENDCTYGSEANSRGKSDLILDGVLRLETFLHKMNANLMSLQSMTTSTQTASTRTTSSSSSPLSELHTHHQTLSRQRTRSIGQYGMSPTTPTPNELDNAVLESWHTSTTESVLHWPHFDAFPSLRQHYIPIFELERSRHPLKVKSQWSDDASCNLPEEEIDATLDAFSQNFNFWYPTMSLHQLAKTKQTMLGGCHEEEDTPETCLALLTLALGYASKVTSRLVNSPRSPDSKEKEEKASARSRGDLFFEKALKMLYVAQTDVSSTSAQCLFFTAIYFAFLRRPLQAWQYISSASSKCMLLLSYADSVPSTSSPYIQSSNTHLPSSRNVGVEEEERTKRIFWACYILESDYLAELSHVPLSGIARIESSVSLPVGTYHTHESPKDEELSSLYFLACISMRRLLNRVHQLLYAKDTGAGMDINRFPSVVAELDHQLEEWRDVLPSAFTFEVPEIDSRRQRKPSGEMTEHGKFLRQRYLTCRSVIYRPYLMGMLSGQSLTNIHDGTGNTSPSVSPDQGILGNCKSCLDACLLHILNLRGFSQTILVDTWICSLSMAGAMLVLLAACQVPSLRNLIGPEVLAAGHHLTQLLEGWQEVVGGPSSPSVDQSVHIIKEADGFIRNVYDQDG</sequence>
<dbReference type="PANTHER" id="PTHR47785:SF1">
    <property type="entry name" value="TRANSCRIPTION FACTOR, PUTATIVE (AFU_ORTHOLOGUE AFUA_5G14530)-RELATED"/>
    <property type="match status" value="1"/>
</dbReference>
<evidence type="ECO:0000259" key="3">
    <source>
        <dbReference type="Pfam" id="PF04082"/>
    </source>
</evidence>
<dbReference type="CDD" id="cd12148">
    <property type="entry name" value="fungal_TF_MHR"/>
    <property type="match status" value="1"/>
</dbReference>
<dbReference type="Pfam" id="PF04082">
    <property type="entry name" value="Fungal_trans"/>
    <property type="match status" value="1"/>
</dbReference>
<protein>
    <recommendedName>
        <fullName evidence="3">Xylanolytic transcriptional activator regulatory domain-containing protein</fullName>
    </recommendedName>
</protein>
<accession>A0ABR0FWM3</accession>
<evidence type="ECO:0000256" key="2">
    <source>
        <dbReference type="SAM" id="MobiDB-lite"/>
    </source>
</evidence>
<keyword evidence="1" id="KW-0539">Nucleus</keyword>
<proteinExistence type="predicted"/>
<feature type="region of interest" description="Disordered" evidence="2">
    <location>
        <begin position="107"/>
        <end position="140"/>
    </location>
</feature>
<keyword evidence="5" id="KW-1185">Reference proteome</keyword>
<dbReference type="InterPro" id="IPR007219">
    <property type="entry name" value="XnlR_reg_dom"/>
</dbReference>
<dbReference type="Proteomes" id="UP001322138">
    <property type="component" value="Unassembled WGS sequence"/>
</dbReference>
<dbReference type="GeneID" id="87893249"/>
<dbReference type="RefSeq" id="XP_062736839.1">
    <property type="nucleotide sequence ID" value="XM_062873767.1"/>
</dbReference>
<dbReference type="EMBL" id="JAFFGZ010000001">
    <property type="protein sequence ID" value="KAK4647863.1"/>
    <property type="molecule type" value="Genomic_DNA"/>
</dbReference>
<evidence type="ECO:0000256" key="1">
    <source>
        <dbReference type="ARBA" id="ARBA00023242"/>
    </source>
</evidence>
<reference evidence="4 5" key="1">
    <citation type="journal article" date="2023" name="bioRxiv">
        <title>High-quality genome assemblies of four members of thePodospora anserinaspecies complex.</title>
        <authorList>
            <person name="Ament-Velasquez S.L."/>
            <person name="Vogan A.A."/>
            <person name="Wallerman O."/>
            <person name="Hartmann F."/>
            <person name="Gautier V."/>
            <person name="Silar P."/>
            <person name="Giraud T."/>
            <person name="Johannesson H."/>
        </authorList>
    </citation>
    <scope>NUCLEOTIDE SEQUENCE [LARGE SCALE GENOMIC DNA]</scope>
    <source>
        <strain evidence="4 5">CBS 112042</strain>
    </source>
</reference>
<gene>
    <name evidence="4" type="ORF">QC761_105160</name>
</gene>
<organism evidence="4 5">
    <name type="scientific">Podospora bellae-mahoneyi</name>
    <dbReference type="NCBI Taxonomy" id="2093777"/>
    <lineage>
        <taxon>Eukaryota</taxon>
        <taxon>Fungi</taxon>
        <taxon>Dikarya</taxon>
        <taxon>Ascomycota</taxon>
        <taxon>Pezizomycotina</taxon>
        <taxon>Sordariomycetes</taxon>
        <taxon>Sordariomycetidae</taxon>
        <taxon>Sordariales</taxon>
        <taxon>Podosporaceae</taxon>
        <taxon>Podospora</taxon>
    </lineage>
</organism>
<name>A0ABR0FWM3_9PEZI</name>
<dbReference type="Gene3D" id="4.10.240.10">
    <property type="entry name" value="Zn(2)-C6 fungal-type DNA-binding domain"/>
    <property type="match status" value="1"/>
</dbReference>
<evidence type="ECO:0000313" key="4">
    <source>
        <dbReference type="EMBL" id="KAK4647863.1"/>
    </source>
</evidence>
<comment type="caution">
    <text evidence="4">The sequence shown here is derived from an EMBL/GenBank/DDBJ whole genome shotgun (WGS) entry which is preliminary data.</text>
</comment>
<feature type="compositionally biased region" description="Low complexity" evidence="2">
    <location>
        <begin position="107"/>
        <end position="126"/>
    </location>
</feature>